<feature type="compositionally biased region" description="Polar residues" evidence="3">
    <location>
        <begin position="494"/>
        <end position="514"/>
    </location>
</feature>
<dbReference type="Pfam" id="PF04773">
    <property type="entry name" value="FecR"/>
    <property type="match status" value="1"/>
</dbReference>
<dbReference type="Pfam" id="PF00353">
    <property type="entry name" value="HemolysinCabind"/>
    <property type="match status" value="4"/>
</dbReference>
<dbReference type="InterPro" id="IPR011049">
    <property type="entry name" value="Serralysin-like_metalloprot_C"/>
</dbReference>
<dbReference type="Proteomes" id="UP000632498">
    <property type="component" value="Unassembled WGS sequence"/>
</dbReference>
<keyword evidence="7" id="KW-1185">Reference proteome</keyword>
<dbReference type="PROSITE" id="PS00330">
    <property type="entry name" value="HEMOLYSIN_CALCIUM"/>
    <property type="match status" value="4"/>
</dbReference>
<evidence type="ECO:0000259" key="5">
    <source>
        <dbReference type="Pfam" id="PF17892"/>
    </source>
</evidence>
<feature type="compositionally biased region" description="Basic and acidic residues" evidence="3">
    <location>
        <begin position="526"/>
        <end position="537"/>
    </location>
</feature>
<evidence type="ECO:0000313" key="7">
    <source>
        <dbReference type="Proteomes" id="UP000632498"/>
    </source>
</evidence>
<feature type="domain" description="Cadherin-like" evidence="5">
    <location>
        <begin position="1484"/>
        <end position="1575"/>
    </location>
</feature>
<feature type="domain" description="FecR protein" evidence="4">
    <location>
        <begin position="155"/>
        <end position="248"/>
    </location>
</feature>
<dbReference type="RefSeq" id="WP_188661609.1">
    <property type="nucleotide sequence ID" value="NZ_BMHV01000004.1"/>
</dbReference>
<evidence type="ECO:0000313" key="6">
    <source>
        <dbReference type="EMBL" id="GGF55935.1"/>
    </source>
</evidence>
<dbReference type="Gene3D" id="2.150.10.10">
    <property type="entry name" value="Serralysin-like metalloprotease, C-terminal"/>
    <property type="match status" value="2"/>
</dbReference>
<dbReference type="GO" id="GO:0005509">
    <property type="term" value="F:calcium ion binding"/>
    <property type="evidence" value="ECO:0007669"/>
    <property type="project" value="InterPro"/>
</dbReference>
<gene>
    <name evidence="6" type="ORF">GCM10011332_06720</name>
</gene>
<feature type="region of interest" description="Disordered" evidence="3">
    <location>
        <begin position="494"/>
        <end position="591"/>
    </location>
</feature>
<evidence type="ECO:0000256" key="1">
    <source>
        <dbReference type="ARBA" id="ARBA00004613"/>
    </source>
</evidence>
<dbReference type="Gene3D" id="2.60.40.2810">
    <property type="match status" value="1"/>
</dbReference>
<feature type="domain" description="Cadherin-like" evidence="5">
    <location>
        <begin position="1382"/>
        <end position="1482"/>
    </location>
</feature>
<feature type="domain" description="Cadherin-like" evidence="5">
    <location>
        <begin position="1579"/>
        <end position="1667"/>
    </location>
</feature>
<keyword evidence="2" id="KW-0964">Secreted</keyword>
<reference evidence="6" key="2">
    <citation type="submission" date="2020-09" db="EMBL/GenBank/DDBJ databases">
        <authorList>
            <person name="Sun Q."/>
            <person name="Zhou Y."/>
        </authorList>
    </citation>
    <scope>NUCLEOTIDE SEQUENCE</scope>
    <source>
        <strain evidence="6">CGMCC 1.15254</strain>
    </source>
</reference>
<evidence type="ECO:0000256" key="3">
    <source>
        <dbReference type="SAM" id="MobiDB-lite"/>
    </source>
</evidence>
<feature type="domain" description="Cadherin-like" evidence="5">
    <location>
        <begin position="886"/>
        <end position="976"/>
    </location>
</feature>
<feature type="region of interest" description="Disordered" evidence="3">
    <location>
        <begin position="346"/>
        <end position="367"/>
    </location>
</feature>
<protein>
    <recommendedName>
        <fullName evidence="8">Cadherin domain-containing protein</fullName>
    </recommendedName>
</protein>
<proteinExistence type="predicted"/>
<evidence type="ECO:0008006" key="8">
    <source>
        <dbReference type="Google" id="ProtNLM"/>
    </source>
</evidence>
<comment type="caution">
    <text evidence="6">The sequence shown here is derived from an EMBL/GenBank/DDBJ whole genome shotgun (WGS) entry which is preliminary data.</text>
</comment>
<evidence type="ECO:0000256" key="2">
    <source>
        <dbReference type="ARBA" id="ARBA00022525"/>
    </source>
</evidence>
<dbReference type="EMBL" id="BMHV01000004">
    <property type="protein sequence ID" value="GGF55935.1"/>
    <property type="molecule type" value="Genomic_DNA"/>
</dbReference>
<dbReference type="InterPro" id="IPR006860">
    <property type="entry name" value="FecR"/>
</dbReference>
<comment type="subcellular location">
    <subcellularLocation>
        <location evidence="1">Secreted</location>
    </subcellularLocation>
</comment>
<dbReference type="InterPro" id="IPR018511">
    <property type="entry name" value="Hemolysin-typ_Ca-bd_CS"/>
</dbReference>
<feature type="domain" description="Cadherin-like" evidence="5">
    <location>
        <begin position="1180"/>
        <end position="1273"/>
    </location>
</feature>
<feature type="compositionally biased region" description="Polar residues" evidence="3">
    <location>
        <begin position="553"/>
        <end position="569"/>
    </location>
</feature>
<sequence>MRTVFDAGDSHPFQVLEPQGNPSVISLPEDLDMSDATVIRDGTDMMIESAQGDHFLIQDYYLQEHSPHLQQANGQWFDTQAYENLPDIDSLNQYAQAAPVLDIPGLQTAQATPQGDVALGEPIGLVEEVSGSVSVVRADGSSAILNTGDPVFQGDRLETSTDGGVGITLADTSTFSLGENSEMVLDELVYDPGNQEGSSVLSLIEGTASYVSGQIAKINPDAVAINTPVATIGIRGTKVFLEYAEGKFRAINLIETTLDGDTPGEIVIFALNGSPLGSTNQANVGWSWDGGSTNNFRSSQFSTDEINRLTRDTLNHLPPSLAEKALEAKELEAALKEAAEIAAREAQDAEAQAQQAEADAQALKQAADDAKADADALAQQALTEEEKLQLLQEQLQELIASGATNQEILQLQQALNKLEFNLQQIWQNAETAKQSAQQAEDKATQAYQFMLEAREEAQQANAAAEVAQNAAQGAYEITQNAVQRAREYVGYEANTNANPGESNNQFADKTTDGPQNGEQQEEGNEDGNHVFVPHENDNNEGASGPIVVAQLDNGESGNYTGETGQNNADENTGKTEEENTTPVNNDPDPVLLSGKGVDGYLSGADVWIDLDKDGIMDANETDRSITDNSGNYTLSTSASDYIISMSGGTDIATGKAFYGVLQAPEGSTVVTPLTTLLANGISESDLKAAFGLSADIDLTTTDPVAGATNSDIAKLAAVGVQIQNTIVQAASVLEGSSSTTLDAGTTGTILFNAIADAIKTQGSGFNISDATKIQSVISQAAGDLLSGDDLTKANAAAANSAQIISASNSVVNDYIALGGTGNDFLSSLAQVAVVASNAASDLQTAVRDNSNLSDLQSQYSASNLNSKIEGASIGDVNGDGSTNTSNAAPSISAPAAFTTLEDQAITLSEAQLLAHASDTDTLHVRNVTISGASLQDNGDQTWTITPNANSTEAITLSYEVSDGFKSTPTTAQLSITPVNDTPTLSAAITLSGDSEGNYQEDNTITLSKSQLLTHASDIDGDSLDILNVVATSGGEIADNGNGTWTVTPTLNSTDDVILTYTVSDGKGGSVQQTATLEIKSVNDAPTLSNTVILNGTEDTVLSISKAQLLAYASDVDGDTLSIENFAIDGRGQQGSLEQTADGWLYTPGENSTSDITFTYTISDGNDGTIDTSATAKFGAVNDAPTVSSTPVGLSGTEDTVLTITQDQLLNEYASDVDGDTLNIESLATNDGGSVQKINATTWTYTPALNANGDVSFTFKVSDGTTTTDGHAVVNIASVDDAPIISGTATFSVYIEDTIFLTPSQLLAYATDIDTDSANLSITDISFSSGYTSETDGGWSFTPQCFDNVTVSYNVYDGTSKTATTATINVHNNYQGQDGQNSNIAPILGDAISLSGVEDGGEAGYITITPAQLLDGSYDQNEDSISVVNLSLSSGTGSLAFDSQSGNWHFTPTANSTAPVTFTYNISDGQALSAQQTATLTLNPVNDAPTISNLVSFNATEDTAFDLTAAQLLANATDVDGDDLAVQNLTASSGSLVITENGWTFTPVENATDDVTFSYTISDNNDATLETTATAHFAAVNDAPIVSAPISLSGQEDTSLTFTKAQLLANTTDVDNDSLQIQNLQTNADGTLIYNGDDSWTYTPVANSTDNVTFTYAVSDGLVSVSTQAVASFAEDGIIEGTSTSDTLNGTTGNDTITALAGNDQLSGGTGNDYLDGGDGDDTAVFSGNLDDYTFATNDNGELTITDNNTIDGDDGQDILIDIENYQFADQVITGTPGEIVGSSGSDQLSGGNGADVIRGGDGADFIWSHNGNDVIYGGSGNDFIWTDNGDDTVYGEGDNDNIWTGNGDDTVYGGSGNDFIWTGRDDDTASGGDGADIIYTSYGDDTIIYSDGDATLNGGSGTDTLRLDNGDNLDLTTNSVKIYSIEQIDLQTDNNANSLIFESNDITSMSSNDSVIIDGTSADSVTFADSGWSQGATSNGYTTYDHSSSGAQASVAENINVALNNGLA</sequence>
<name>A0A917BTN7_9PROT</name>
<dbReference type="SUPFAM" id="SSF51120">
    <property type="entry name" value="beta-Roll"/>
    <property type="match status" value="2"/>
</dbReference>
<feature type="compositionally biased region" description="Low complexity" evidence="3">
    <location>
        <begin position="349"/>
        <end position="365"/>
    </location>
</feature>
<reference evidence="6" key="1">
    <citation type="journal article" date="2014" name="Int. J. Syst. Evol. Microbiol.">
        <title>Complete genome sequence of Corynebacterium casei LMG S-19264T (=DSM 44701T), isolated from a smear-ripened cheese.</title>
        <authorList>
            <consortium name="US DOE Joint Genome Institute (JGI-PGF)"/>
            <person name="Walter F."/>
            <person name="Albersmeier A."/>
            <person name="Kalinowski J."/>
            <person name="Ruckert C."/>
        </authorList>
    </citation>
    <scope>NUCLEOTIDE SEQUENCE</scope>
    <source>
        <strain evidence="6">CGMCC 1.15254</strain>
    </source>
</reference>
<dbReference type="GO" id="GO:0005576">
    <property type="term" value="C:extracellular region"/>
    <property type="evidence" value="ECO:0007669"/>
    <property type="project" value="UniProtKB-SubCell"/>
</dbReference>
<dbReference type="InterPro" id="IPR050557">
    <property type="entry name" value="RTX_toxin/Mannuronan_C5-epim"/>
</dbReference>
<dbReference type="InterPro" id="IPR001343">
    <property type="entry name" value="Hemolysn_Ca-bd"/>
</dbReference>
<accession>A0A917BTN7</accession>
<dbReference type="PRINTS" id="PR00313">
    <property type="entry name" value="CABNDNGRPT"/>
</dbReference>
<feature type="domain" description="Cadherin-like" evidence="5">
    <location>
        <begin position="978"/>
        <end position="1078"/>
    </location>
</feature>
<dbReference type="Pfam" id="PF17892">
    <property type="entry name" value="Cadherin_5"/>
    <property type="match status" value="8"/>
</dbReference>
<feature type="domain" description="Cadherin-like" evidence="5">
    <location>
        <begin position="1081"/>
        <end position="1175"/>
    </location>
</feature>
<organism evidence="6 7">
    <name type="scientific">Terasakiella brassicae</name>
    <dbReference type="NCBI Taxonomy" id="1634917"/>
    <lineage>
        <taxon>Bacteria</taxon>
        <taxon>Pseudomonadati</taxon>
        <taxon>Pseudomonadota</taxon>
        <taxon>Alphaproteobacteria</taxon>
        <taxon>Rhodospirillales</taxon>
        <taxon>Terasakiellaceae</taxon>
        <taxon>Terasakiella</taxon>
    </lineage>
</organism>
<dbReference type="NCBIfam" id="NF012211">
    <property type="entry name" value="tand_rpt_95"/>
    <property type="match status" value="7"/>
</dbReference>
<dbReference type="PANTHER" id="PTHR38340">
    <property type="entry name" value="S-LAYER PROTEIN"/>
    <property type="match status" value="1"/>
</dbReference>
<dbReference type="PANTHER" id="PTHR38340:SF1">
    <property type="entry name" value="S-LAYER PROTEIN"/>
    <property type="match status" value="1"/>
</dbReference>
<dbReference type="InterPro" id="IPR041690">
    <property type="entry name" value="Cadherin_5"/>
</dbReference>
<feature type="domain" description="Cadherin-like" evidence="5">
    <location>
        <begin position="1278"/>
        <end position="1369"/>
    </location>
</feature>
<evidence type="ECO:0000259" key="4">
    <source>
        <dbReference type="Pfam" id="PF04773"/>
    </source>
</evidence>